<dbReference type="EMBL" id="JZSH01000310">
    <property type="protein sequence ID" value="KJF76499.1"/>
    <property type="molecule type" value="Genomic_DNA"/>
</dbReference>
<dbReference type="PATRIC" id="fig|582.24.peg.5849"/>
<reference evidence="1 2" key="1">
    <citation type="submission" date="2015-02" db="EMBL/GenBank/DDBJ databases">
        <title>Whole genome shotgun sequencing of cultured foodborne pathogen.</title>
        <authorList>
            <person name="Timme R."/>
            <person name="Allard M.W."/>
            <person name="Strain E."/>
            <person name="Evans P.S."/>
            <person name="Brown E."/>
        </authorList>
    </citation>
    <scope>NUCLEOTIDE SEQUENCE [LARGE SCALE GENOMIC DNA]</scope>
    <source>
        <strain evidence="1 2">GCSL-TSO-24</strain>
    </source>
</reference>
<dbReference type="AlphaFoldDB" id="A0A0D8L440"/>
<accession>A0A0D8L440</accession>
<gene>
    <name evidence="1" type="ORF">UA45_18315</name>
</gene>
<organism evidence="1 2">
    <name type="scientific">Morganella morganii</name>
    <name type="common">Proteus morganii</name>
    <dbReference type="NCBI Taxonomy" id="582"/>
    <lineage>
        <taxon>Bacteria</taxon>
        <taxon>Pseudomonadati</taxon>
        <taxon>Pseudomonadota</taxon>
        <taxon>Gammaproteobacteria</taxon>
        <taxon>Enterobacterales</taxon>
        <taxon>Morganellaceae</taxon>
        <taxon>Morganella</taxon>
    </lineage>
</organism>
<protein>
    <submittedName>
        <fullName evidence="1">Uncharacterized protein</fullName>
    </submittedName>
</protein>
<evidence type="ECO:0000313" key="2">
    <source>
        <dbReference type="Proteomes" id="UP000032582"/>
    </source>
</evidence>
<sequence length="374" mass="41061">MLQITETGVVIDRLADVHQRLSDGFKRIYGDDINLDADSPDGQMIGLFSQEIDNINQAIAMIVQMMDPYKATGSWLEQRAMYAGVIRRGADYSYIDEAIFTGTPNIQVPKDSVLVDDNRVKWVMLSEIKLDMNGSARAGMRSAELGVFSLPAGKELKMETVTIGVDKIITAKAAKEGAFEETDGNMLLRFMRSHSINNHDDRQGLEGALLDVPDVKQAKVYENFTGQTDEKGVPAHSLNAVVIGGSDDDIGLTILKKKIGGCGVFGAVENTQIYTDVPRTVRFDRAEMVNVKVRLLLERTGGFHDIDTDGIKSALSATEFGIGDSVYAMRLTCQVNSVPGFYIKTIRVNGSDTVPIGFRQCAQIRPEDVEVLIE</sequence>
<evidence type="ECO:0000313" key="1">
    <source>
        <dbReference type="EMBL" id="KJF76499.1"/>
    </source>
</evidence>
<name>A0A0D8L440_MORMO</name>
<dbReference type="Proteomes" id="UP000032582">
    <property type="component" value="Unassembled WGS sequence"/>
</dbReference>
<comment type="caution">
    <text evidence="1">The sequence shown here is derived from an EMBL/GenBank/DDBJ whole genome shotgun (WGS) entry which is preliminary data.</text>
</comment>
<proteinExistence type="predicted"/>